<dbReference type="SUPFAM" id="SSF53649">
    <property type="entry name" value="Alkaline phosphatase-like"/>
    <property type="match status" value="1"/>
</dbReference>
<dbReference type="EMBL" id="JACLAN010000012">
    <property type="protein sequence ID" value="MBC8674237.1"/>
    <property type="molecule type" value="Genomic_DNA"/>
</dbReference>
<dbReference type="GO" id="GO:0016787">
    <property type="term" value="F:hydrolase activity"/>
    <property type="evidence" value="ECO:0007669"/>
    <property type="project" value="UniProtKB-KW"/>
</dbReference>
<evidence type="ECO:0000313" key="2">
    <source>
        <dbReference type="EMBL" id="MBC8674237.1"/>
    </source>
</evidence>
<evidence type="ECO:0000259" key="1">
    <source>
        <dbReference type="Pfam" id="PF00884"/>
    </source>
</evidence>
<dbReference type="InterPro" id="IPR000917">
    <property type="entry name" value="Sulfatase_N"/>
</dbReference>
<dbReference type="AlphaFoldDB" id="A0A926FP78"/>
<feature type="domain" description="Sulfatase N-terminal" evidence="1">
    <location>
        <begin position="63"/>
        <end position="246"/>
    </location>
</feature>
<organism evidence="2">
    <name type="scientific">Aeromonas hydrophila</name>
    <dbReference type="NCBI Taxonomy" id="644"/>
    <lineage>
        <taxon>Bacteria</taxon>
        <taxon>Pseudomonadati</taxon>
        <taxon>Pseudomonadota</taxon>
        <taxon>Gammaproteobacteria</taxon>
        <taxon>Aeromonadales</taxon>
        <taxon>Aeromonadaceae</taxon>
        <taxon>Aeromonas</taxon>
    </lineage>
</organism>
<name>A0A926FP78_AERHY</name>
<dbReference type="Pfam" id="PF00884">
    <property type="entry name" value="Sulfatase"/>
    <property type="match status" value="1"/>
</dbReference>
<sequence length="279" mass="30956">MNPLARLAGQDLRAAPTLSLPASVQQWHKTIHPHHRRHDGTGGVRDEHRPAGGVAQTGVVPYYYLSEQVPGLAQSAKQSGYQTLFAHPYVEKFWAAPRRSRPLAMRSAGSTPASPRSSIRGYISDDALIDHLLKRSEQDEQPLFAYAVTMQGHGPFDGDRYQAQQLDKACPDQSDADRQLLNTYYTGVVDAMASLEHLLTSLDRSGKRYLVVAFGDHQPFLMSAGKGIHGDKPPRDASYQIPMMAFARADDSPIWRPSLPRCASSIRWARPLANCWRAT</sequence>
<proteinExistence type="predicted"/>
<dbReference type="Gene3D" id="3.40.720.10">
    <property type="entry name" value="Alkaline Phosphatase, subunit A"/>
    <property type="match status" value="1"/>
</dbReference>
<dbReference type="InterPro" id="IPR017850">
    <property type="entry name" value="Alkaline_phosphatase_core_sf"/>
</dbReference>
<accession>A0A926FP78</accession>
<reference evidence="2" key="1">
    <citation type="submission" date="2020-07" db="EMBL/GenBank/DDBJ databases">
        <title>Carbapenem Resistant Aeromonas hydrophila Carrying blacphA7 Isolated from Two Solid Organ Transplant Patients.</title>
        <authorList>
            <person name="Hilt E."/>
            <person name="Fitzwater S.P."/>
            <person name="Ward K."/>
            <person name="De St Maurice A."/>
            <person name="Chandrasekaran S."/>
            <person name="Garner O.B."/>
            <person name="Yang S."/>
        </authorList>
    </citation>
    <scope>NUCLEOTIDE SEQUENCE</scope>
    <source>
        <strain evidence="2">B-1</strain>
    </source>
</reference>
<keyword evidence="2" id="KW-0378">Hydrolase</keyword>
<gene>
    <name evidence="2" type="ORF">H2136_19455</name>
</gene>
<comment type="caution">
    <text evidence="2">The sequence shown here is derived from an EMBL/GenBank/DDBJ whole genome shotgun (WGS) entry which is preliminary data.</text>
</comment>
<protein>
    <submittedName>
        <fullName evidence="2">Sulfatase-like hydrolase/transferase</fullName>
    </submittedName>
</protein>